<organism evidence="1">
    <name type="scientific">Athelia psychrophila</name>
    <dbReference type="NCBI Taxonomy" id="1759441"/>
    <lineage>
        <taxon>Eukaryota</taxon>
        <taxon>Fungi</taxon>
        <taxon>Dikarya</taxon>
        <taxon>Basidiomycota</taxon>
        <taxon>Agaricomycotina</taxon>
        <taxon>Agaricomycetes</taxon>
        <taxon>Agaricomycetidae</taxon>
        <taxon>Atheliales</taxon>
        <taxon>Atheliaceae</taxon>
        <taxon>Athelia</taxon>
    </lineage>
</organism>
<evidence type="ECO:0000313" key="1">
    <source>
        <dbReference type="EMBL" id="KZP15322.1"/>
    </source>
</evidence>
<proteinExistence type="predicted"/>
<gene>
    <name evidence="1" type="ORF">FIBSPDRAFT_867427</name>
</gene>
<protein>
    <submittedName>
        <fullName evidence="1">Uncharacterized protein</fullName>
    </submittedName>
</protein>
<reference evidence="1" key="1">
    <citation type="journal article" date="2016" name="Mol. Biol. Evol.">
        <title>Comparative Genomics of Early-Diverging Mushroom-Forming Fungi Provides Insights into the Origins of Lignocellulose Decay Capabilities.</title>
        <authorList>
            <person name="Nagy L.G."/>
            <person name="Riley R."/>
            <person name="Tritt A."/>
            <person name="Adam C."/>
            <person name="Daum C."/>
            <person name="Floudas D."/>
            <person name="Sun H."/>
            <person name="Yadav J.S."/>
            <person name="Pangilinan J."/>
            <person name="Larsson K.H."/>
            <person name="Matsuura K."/>
            <person name="Barry K."/>
            <person name="Labutti K."/>
            <person name="Kuo R."/>
            <person name="Ohm R.A."/>
            <person name="Bhattacharya S.S."/>
            <person name="Shirouzu T."/>
            <person name="Yoshinaga Y."/>
            <person name="Martin F.M."/>
            <person name="Grigoriev I.V."/>
            <person name="Hibbett D.S."/>
        </authorList>
    </citation>
    <scope>NUCLEOTIDE SEQUENCE [LARGE SCALE GENOMIC DNA]</scope>
    <source>
        <strain evidence="1">CBS 109695</strain>
    </source>
</reference>
<accession>A0A166E2G3</accession>
<dbReference type="EMBL" id="KV417606">
    <property type="protein sequence ID" value="KZP15322.1"/>
    <property type="molecule type" value="Genomic_DNA"/>
</dbReference>
<dbReference type="AlphaFoldDB" id="A0A166E2G3"/>
<name>A0A166E2G3_9AGAM</name>
<sequence>MCAAVSIYERRDFKLEVGASISCAANGGQVCCIGFHPNFNATDARPHEARHA</sequence>